<feature type="transmembrane region" description="Helical" evidence="2">
    <location>
        <begin position="55"/>
        <end position="71"/>
    </location>
</feature>
<keyword evidence="2" id="KW-1133">Transmembrane helix</keyword>
<keyword evidence="2" id="KW-0812">Transmembrane</keyword>
<evidence type="ECO:0000256" key="2">
    <source>
        <dbReference type="SAM" id="Phobius"/>
    </source>
</evidence>
<organism evidence="3 4">
    <name type="scientific">Bugula neritina</name>
    <name type="common">Brown bryozoan</name>
    <name type="synonym">Sertularia neritina</name>
    <dbReference type="NCBI Taxonomy" id="10212"/>
    <lineage>
        <taxon>Eukaryota</taxon>
        <taxon>Metazoa</taxon>
        <taxon>Spiralia</taxon>
        <taxon>Lophotrochozoa</taxon>
        <taxon>Bryozoa</taxon>
        <taxon>Gymnolaemata</taxon>
        <taxon>Cheilostomatida</taxon>
        <taxon>Flustrina</taxon>
        <taxon>Buguloidea</taxon>
        <taxon>Bugulidae</taxon>
        <taxon>Bugula</taxon>
    </lineage>
</organism>
<comment type="caution">
    <text evidence="3">The sequence shown here is derived from an EMBL/GenBank/DDBJ whole genome shotgun (WGS) entry which is preliminary data.</text>
</comment>
<sequence>MLNFHQTSDAEQADIAGGEKNSLSVPLNQEDWKTTSAFGRINFCKDAKSTYEPPIFLFAILPIMVPLLKFVRKKDADPRMDERQSDPLTLLTLPEMMTRISLL</sequence>
<proteinExistence type="predicted"/>
<dbReference type="Proteomes" id="UP000593567">
    <property type="component" value="Unassembled WGS sequence"/>
</dbReference>
<accession>A0A7J7KFR1</accession>
<feature type="region of interest" description="Disordered" evidence="1">
    <location>
        <begin position="1"/>
        <end position="23"/>
    </location>
</feature>
<protein>
    <submittedName>
        <fullName evidence="3">Uncharacterized protein</fullName>
    </submittedName>
</protein>
<evidence type="ECO:0000256" key="1">
    <source>
        <dbReference type="SAM" id="MobiDB-lite"/>
    </source>
</evidence>
<keyword evidence="4" id="KW-1185">Reference proteome</keyword>
<reference evidence="3" key="1">
    <citation type="submission" date="2020-06" db="EMBL/GenBank/DDBJ databases">
        <title>Draft genome of Bugula neritina, a colonial animal packing powerful symbionts and potential medicines.</title>
        <authorList>
            <person name="Rayko M."/>
        </authorList>
    </citation>
    <scope>NUCLEOTIDE SEQUENCE [LARGE SCALE GENOMIC DNA]</scope>
    <source>
        <strain evidence="3">Kwan_BN1</strain>
    </source>
</reference>
<gene>
    <name evidence="3" type="ORF">EB796_005211</name>
</gene>
<keyword evidence="2" id="KW-0472">Membrane</keyword>
<feature type="compositionally biased region" description="Polar residues" evidence="1">
    <location>
        <begin position="1"/>
        <end position="10"/>
    </location>
</feature>
<evidence type="ECO:0000313" key="3">
    <source>
        <dbReference type="EMBL" id="KAF6036478.1"/>
    </source>
</evidence>
<dbReference type="AlphaFoldDB" id="A0A7J7KFR1"/>
<name>A0A7J7KFR1_BUGNE</name>
<dbReference type="EMBL" id="VXIV02000715">
    <property type="protein sequence ID" value="KAF6036478.1"/>
    <property type="molecule type" value="Genomic_DNA"/>
</dbReference>
<evidence type="ECO:0000313" key="4">
    <source>
        <dbReference type="Proteomes" id="UP000593567"/>
    </source>
</evidence>